<sequence length="174" mass="19898">MPPPVVVGPNGQVHSWRVLHRECRRRGYRLEEASDSAHNRQVLEEFYKDRWHYCYWDKLASKDPNQEITSYVMLVRGKDPRCWDPNTLPRTAVLIVESAGCGIKFPEPRDLLYEALWKGESPFGPGKLYAGHKYVHALRVDGAIVLIPQNLPKDKLRLVLDGIPVDGVEVSSPR</sequence>
<reference evidence="1 2" key="1">
    <citation type="journal article" name="Front. Microbiol.">
        <title>Sugar Metabolism of the First Thermophilic Planctomycete Thermogutta terrifontis: Comparative Genomic and Transcriptomic Approaches.</title>
        <authorList>
            <person name="Elcheninov A.G."/>
            <person name="Menzel P."/>
            <person name="Gudbergsdottir S.R."/>
            <person name="Slesarev A.I."/>
            <person name="Kadnikov V.V."/>
            <person name="Krogh A."/>
            <person name="Bonch-Osmolovskaya E.A."/>
            <person name="Peng X."/>
            <person name="Kublanov I.V."/>
        </authorList>
    </citation>
    <scope>NUCLEOTIDE SEQUENCE [LARGE SCALE GENOMIC DNA]</scope>
    <source>
        <strain evidence="1 2">R1</strain>
    </source>
</reference>
<keyword evidence="2" id="KW-1185">Reference proteome</keyword>
<evidence type="ECO:0000313" key="1">
    <source>
        <dbReference type="EMBL" id="ASV76672.1"/>
    </source>
</evidence>
<dbReference type="KEGG" id="ttf:THTE_4071"/>
<dbReference type="Proteomes" id="UP000215086">
    <property type="component" value="Chromosome"/>
</dbReference>
<proteinExistence type="predicted"/>
<name>A0A286RL59_9BACT</name>
<organism evidence="1 2">
    <name type="scientific">Thermogutta terrifontis</name>
    <dbReference type="NCBI Taxonomy" id="1331910"/>
    <lineage>
        <taxon>Bacteria</taxon>
        <taxon>Pseudomonadati</taxon>
        <taxon>Planctomycetota</taxon>
        <taxon>Planctomycetia</taxon>
        <taxon>Pirellulales</taxon>
        <taxon>Thermoguttaceae</taxon>
        <taxon>Thermogutta</taxon>
    </lineage>
</organism>
<gene>
    <name evidence="1" type="ORF">THTE_4071</name>
</gene>
<accession>A0A286RL59</accession>
<evidence type="ECO:0000313" key="2">
    <source>
        <dbReference type="Proteomes" id="UP000215086"/>
    </source>
</evidence>
<dbReference type="RefSeq" id="WP_168175878.1">
    <property type="nucleotide sequence ID" value="NZ_CP018477.1"/>
</dbReference>
<dbReference type="EMBL" id="CP018477">
    <property type="protein sequence ID" value="ASV76672.1"/>
    <property type="molecule type" value="Genomic_DNA"/>
</dbReference>
<dbReference type="AlphaFoldDB" id="A0A286RL59"/>
<protein>
    <submittedName>
        <fullName evidence="1">Uncharacterized protein</fullName>
    </submittedName>
</protein>